<dbReference type="GO" id="GO:0006446">
    <property type="term" value="P:regulation of translational initiation"/>
    <property type="evidence" value="ECO:0007669"/>
    <property type="project" value="TreeGrafter"/>
</dbReference>
<evidence type="ECO:0000256" key="1">
    <source>
        <dbReference type="ARBA" id="ARBA00007665"/>
    </source>
</evidence>
<name>A0A3G2S1U9_MALR7</name>
<dbReference type="InterPro" id="IPR001498">
    <property type="entry name" value="Impact_N"/>
</dbReference>
<gene>
    <name evidence="4" type="primary">impact-A</name>
    <name evidence="4" type="ORF">DNF11_1081</name>
</gene>
<dbReference type="AlphaFoldDB" id="A0A3G2S1U9"/>
<proteinExistence type="inferred from homology"/>
<evidence type="ECO:0000313" key="4">
    <source>
        <dbReference type="EMBL" id="AYO42031.1"/>
    </source>
</evidence>
<dbReference type="GO" id="GO:0005737">
    <property type="term" value="C:cytoplasm"/>
    <property type="evidence" value="ECO:0007669"/>
    <property type="project" value="TreeGrafter"/>
</dbReference>
<dbReference type="STRING" id="425264.A0A3G2S1U9"/>
<reference evidence="4 5" key="1">
    <citation type="submission" date="2018-10" db="EMBL/GenBank/DDBJ databases">
        <title>Complete genome sequence of Malassezia restricta CBS 7877.</title>
        <authorList>
            <person name="Morand S.C."/>
            <person name="Bertignac M."/>
            <person name="Iltis A."/>
            <person name="Kolder I."/>
            <person name="Pirovano W."/>
            <person name="Jourdain R."/>
            <person name="Clavaud C."/>
        </authorList>
    </citation>
    <scope>NUCLEOTIDE SEQUENCE [LARGE SCALE GENOMIC DNA]</scope>
    <source>
        <strain evidence="4 5">CBS 7877</strain>
    </source>
</reference>
<dbReference type="PANTHER" id="PTHR16301:SF25">
    <property type="entry name" value="PROTEIN IMPACT"/>
    <property type="match status" value="1"/>
</dbReference>
<dbReference type="InterPro" id="IPR020568">
    <property type="entry name" value="Ribosomal_Su5_D2-typ_SF"/>
</dbReference>
<comment type="similarity">
    <text evidence="1">Belongs to the IMPACT family.</text>
</comment>
<accession>A0A3G2S1U9</accession>
<feature type="region of interest" description="Disordered" evidence="2">
    <location>
        <begin position="1"/>
        <end position="20"/>
    </location>
</feature>
<evidence type="ECO:0000259" key="3">
    <source>
        <dbReference type="Pfam" id="PF01205"/>
    </source>
</evidence>
<dbReference type="EMBL" id="CP033149">
    <property type="protein sequence ID" value="AYO42031.1"/>
    <property type="molecule type" value="Genomic_DNA"/>
</dbReference>
<dbReference type="PANTHER" id="PTHR16301">
    <property type="entry name" value="IMPACT-RELATED"/>
    <property type="match status" value="1"/>
</dbReference>
<dbReference type="InterPro" id="IPR036956">
    <property type="entry name" value="Impact_N_sf"/>
</dbReference>
<evidence type="ECO:0000256" key="2">
    <source>
        <dbReference type="SAM" id="MobiDB-lite"/>
    </source>
</evidence>
<dbReference type="OrthoDB" id="69641at2759"/>
<organism evidence="4 5">
    <name type="scientific">Malassezia restricta (strain ATCC 96810 / NBRC 103918 / CBS 7877)</name>
    <name type="common">Seborrheic dermatitis infection agent</name>
    <dbReference type="NCBI Taxonomy" id="425264"/>
    <lineage>
        <taxon>Eukaryota</taxon>
        <taxon>Fungi</taxon>
        <taxon>Dikarya</taxon>
        <taxon>Basidiomycota</taxon>
        <taxon>Ustilaginomycotina</taxon>
        <taxon>Malasseziomycetes</taxon>
        <taxon>Malasseziales</taxon>
        <taxon>Malasseziaceae</taxon>
        <taxon>Malassezia</taxon>
    </lineage>
</organism>
<dbReference type="Proteomes" id="UP000269793">
    <property type="component" value="Chromosome II"/>
</dbReference>
<evidence type="ECO:0000313" key="5">
    <source>
        <dbReference type="Proteomes" id="UP000269793"/>
    </source>
</evidence>
<feature type="domain" description="Impact N-terminal" evidence="3">
    <location>
        <begin position="89"/>
        <end position="188"/>
    </location>
</feature>
<dbReference type="InterPro" id="IPR023582">
    <property type="entry name" value="Impact"/>
</dbReference>
<feature type="compositionally biased region" description="Basic and acidic residues" evidence="2">
    <location>
        <begin position="1"/>
        <end position="14"/>
    </location>
</feature>
<dbReference type="Pfam" id="PF01205">
    <property type="entry name" value="Impact_N"/>
    <property type="match status" value="1"/>
</dbReference>
<dbReference type="Gene3D" id="3.30.230.30">
    <property type="entry name" value="Impact, N-terminal domain"/>
    <property type="match status" value="1"/>
</dbReference>
<sequence length="251" mass="28260">MRPQRDVSEPEAPAKRPRVSVAAWVTSSTQSADTRELPAPTTCSEAYIRDRDSVFIGYVYPLVTASPTYRSALLENLSHVVHPLIPNDQFPPQFQDIAPKKRKSTHDMYAFRVMQLKPGRNGLGGPSDFGTAEGHDDDGETWGSEKIMRVIREMGASDVLVIVSRWYGGQMLGPVRFQHITHVARAALQKHFDLEALQECRQQLQSMDAKIQALRQAPVQSHAYEDLTMDRAKRLLLARKKTLDALQRPKS</sequence>
<protein>
    <submittedName>
        <fullName evidence="4">Protein IMPACT-A</fullName>
    </submittedName>
</protein>
<dbReference type="VEuPathDB" id="FungiDB:DNF11_1081"/>
<dbReference type="SUPFAM" id="SSF54211">
    <property type="entry name" value="Ribosomal protein S5 domain 2-like"/>
    <property type="match status" value="1"/>
</dbReference>
<keyword evidence="5" id="KW-1185">Reference proteome</keyword>
<dbReference type="GO" id="GO:0140469">
    <property type="term" value="P:GCN2-mediated signaling"/>
    <property type="evidence" value="ECO:0007669"/>
    <property type="project" value="TreeGrafter"/>
</dbReference>